<gene>
    <name evidence="2" type="ORF">JCM19237_2729</name>
</gene>
<dbReference type="STRING" id="754436.JCM19237_2729"/>
<organism evidence="2 3">
    <name type="scientific">Photobacterium aphoticum</name>
    <dbReference type="NCBI Taxonomy" id="754436"/>
    <lineage>
        <taxon>Bacteria</taxon>
        <taxon>Pseudomonadati</taxon>
        <taxon>Pseudomonadota</taxon>
        <taxon>Gammaproteobacteria</taxon>
        <taxon>Vibrionales</taxon>
        <taxon>Vibrionaceae</taxon>
        <taxon>Photobacterium</taxon>
    </lineage>
</organism>
<protein>
    <submittedName>
        <fullName evidence="2">Methyl-accepting chemotaxis protein I</fullName>
    </submittedName>
</protein>
<reference evidence="2 3" key="1">
    <citation type="journal article" date="2014" name="Genome Announc.">
        <title>Draft Genome Sequences of Two Vibrionaceae Species, Vibrio ponticus C121 and Photobacterium aphoticum C119, Isolated as Coral Reef Microbiota.</title>
        <authorList>
            <person name="Al-saari N."/>
            <person name="Meirelles P.M."/>
            <person name="Mino S."/>
            <person name="Suda W."/>
            <person name="Oshima K."/>
            <person name="Hattori M."/>
            <person name="Ohkuma M."/>
            <person name="Thompson F.L."/>
            <person name="Gomez-Gil B."/>
            <person name="Sawabe T."/>
            <person name="Sawabe T."/>
        </authorList>
    </citation>
    <scope>NUCLEOTIDE SEQUENCE [LARGE SCALE GENOMIC DNA]</scope>
    <source>
        <strain evidence="2 3">JCM 19237</strain>
    </source>
</reference>
<evidence type="ECO:0000313" key="3">
    <source>
        <dbReference type="Proteomes" id="UP000029227"/>
    </source>
</evidence>
<keyword evidence="1" id="KW-1133">Transmembrane helix</keyword>
<dbReference type="eggNOG" id="COG0840">
    <property type="taxonomic scope" value="Bacteria"/>
</dbReference>
<keyword evidence="1" id="KW-0472">Membrane</keyword>
<comment type="caution">
    <text evidence="2">The sequence shown here is derived from an EMBL/GenBank/DDBJ whole genome shotgun (WGS) entry which is preliminary data.</text>
</comment>
<accession>A0A090RGE8</accession>
<proteinExistence type="predicted"/>
<dbReference type="AlphaFoldDB" id="A0A090RGE8"/>
<dbReference type="EMBL" id="BBMN01000012">
    <property type="protein sequence ID" value="GAL06632.1"/>
    <property type="molecule type" value="Genomic_DNA"/>
</dbReference>
<evidence type="ECO:0000313" key="2">
    <source>
        <dbReference type="EMBL" id="GAL06632.1"/>
    </source>
</evidence>
<sequence>MHFSLKNISIRFQVLLPVMLMVVVLFAALLTTKSKLVEEQQSVSTTTEQLITYKDTLAQISDRVYPLRISAVYAIYDANRRTSL</sequence>
<keyword evidence="1" id="KW-0812">Transmembrane</keyword>
<dbReference type="Proteomes" id="UP000029227">
    <property type="component" value="Unassembled WGS sequence"/>
</dbReference>
<evidence type="ECO:0000256" key="1">
    <source>
        <dbReference type="SAM" id="Phobius"/>
    </source>
</evidence>
<feature type="transmembrane region" description="Helical" evidence="1">
    <location>
        <begin position="12"/>
        <end position="30"/>
    </location>
</feature>
<name>A0A090RGE8_9GAMM</name>